<keyword evidence="2" id="KW-1185">Reference proteome</keyword>
<dbReference type="EMBL" id="KB445655">
    <property type="protein sequence ID" value="EMD58543.1"/>
    <property type="molecule type" value="Genomic_DNA"/>
</dbReference>
<gene>
    <name evidence="1" type="ORF">COCSADRAFT_47269</name>
</gene>
<dbReference type="GO" id="GO:0009116">
    <property type="term" value="P:nucleoside metabolic process"/>
    <property type="evidence" value="ECO:0007669"/>
    <property type="project" value="InterPro"/>
</dbReference>
<reference evidence="1 2" key="1">
    <citation type="journal article" date="2012" name="PLoS Pathog.">
        <title>Diverse lifestyles and strategies of plant pathogenesis encoded in the genomes of eighteen Dothideomycetes fungi.</title>
        <authorList>
            <person name="Ohm R.A."/>
            <person name="Feau N."/>
            <person name="Henrissat B."/>
            <person name="Schoch C.L."/>
            <person name="Horwitz B.A."/>
            <person name="Barry K.W."/>
            <person name="Condon B.J."/>
            <person name="Copeland A.C."/>
            <person name="Dhillon B."/>
            <person name="Glaser F."/>
            <person name="Hesse C.N."/>
            <person name="Kosti I."/>
            <person name="LaButti K."/>
            <person name="Lindquist E.A."/>
            <person name="Lucas S."/>
            <person name="Salamov A.A."/>
            <person name="Bradshaw R.E."/>
            <person name="Ciuffetti L."/>
            <person name="Hamelin R.C."/>
            <person name="Kema G.H.J."/>
            <person name="Lawrence C."/>
            <person name="Scott J.A."/>
            <person name="Spatafora J.W."/>
            <person name="Turgeon B.G."/>
            <person name="de Wit P.J.G.M."/>
            <person name="Zhong S."/>
            <person name="Goodwin S.B."/>
            <person name="Grigoriev I.V."/>
        </authorList>
    </citation>
    <scope>NUCLEOTIDE SEQUENCE [LARGE SCALE GENOMIC DNA]</scope>
    <source>
        <strain evidence="2">ND90Pr / ATCC 201652</strain>
    </source>
</reference>
<dbReference type="Proteomes" id="UP000016934">
    <property type="component" value="Unassembled WGS sequence"/>
</dbReference>
<protein>
    <recommendedName>
        <fullName evidence="3">Nucleoside phosphorylase domain-containing protein</fullName>
    </recommendedName>
</protein>
<dbReference type="GO" id="GO:0003824">
    <property type="term" value="F:catalytic activity"/>
    <property type="evidence" value="ECO:0007669"/>
    <property type="project" value="InterPro"/>
</dbReference>
<dbReference type="KEGG" id="bsc:COCSADRAFT_47269"/>
<proteinExistence type="predicted"/>
<dbReference type="Gene3D" id="3.40.50.1580">
    <property type="entry name" value="Nucleoside phosphorylase domain"/>
    <property type="match status" value="1"/>
</dbReference>
<dbReference type="InterPro" id="IPR053137">
    <property type="entry name" value="NLR-like"/>
</dbReference>
<dbReference type="InterPro" id="IPR035994">
    <property type="entry name" value="Nucleoside_phosphorylase_sf"/>
</dbReference>
<dbReference type="GeneID" id="19140229"/>
<reference evidence="2" key="2">
    <citation type="journal article" date="2013" name="PLoS Genet.">
        <title>Comparative genome structure, secondary metabolite, and effector coding capacity across Cochliobolus pathogens.</title>
        <authorList>
            <person name="Condon B.J."/>
            <person name="Leng Y."/>
            <person name="Wu D."/>
            <person name="Bushley K.E."/>
            <person name="Ohm R.A."/>
            <person name="Otillar R."/>
            <person name="Martin J."/>
            <person name="Schackwitz W."/>
            <person name="Grimwood J."/>
            <person name="MohdZainudin N."/>
            <person name="Xue C."/>
            <person name="Wang R."/>
            <person name="Manning V.A."/>
            <person name="Dhillon B."/>
            <person name="Tu Z.J."/>
            <person name="Steffenson B.J."/>
            <person name="Salamov A."/>
            <person name="Sun H."/>
            <person name="Lowry S."/>
            <person name="LaButti K."/>
            <person name="Han J."/>
            <person name="Copeland A."/>
            <person name="Lindquist E."/>
            <person name="Barry K."/>
            <person name="Schmutz J."/>
            <person name="Baker S.E."/>
            <person name="Ciuffetti L.M."/>
            <person name="Grigoriev I.V."/>
            <person name="Zhong S."/>
            <person name="Turgeon B.G."/>
        </authorList>
    </citation>
    <scope>NUCLEOTIDE SEQUENCE [LARGE SCALE GENOMIC DNA]</scope>
    <source>
        <strain evidence="2">ND90Pr / ATCC 201652</strain>
    </source>
</reference>
<organism evidence="1 2">
    <name type="scientific">Cochliobolus sativus (strain ND90Pr / ATCC 201652)</name>
    <name type="common">Common root rot and spot blotch fungus</name>
    <name type="synonym">Bipolaris sorokiniana</name>
    <dbReference type="NCBI Taxonomy" id="665912"/>
    <lineage>
        <taxon>Eukaryota</taxon>
        <taxon>Fungi</taxon>
        <taxon>Dikarya</taxon>
        <taxon>Ascomycota</taxon>
        <taxon>Pezizomycotina</taxon>
        <taxon>Dothideomycetes</taxon>
        <taxon>Pleosporomycetidae</taxon>
        <taxon>Pleosporales</taxon>
        <taxon>Pleosporineae</taxon>
        <taxon>Pleosporaceae</taxon>
        <taxon>Bipolaris</taxon>
    </lineage>
</organism>
<name>M2RTN0_COCSN</name>
<accession>M2RTN0</accession>
<evidence type="ECO:0000313" key="1">
    <source>
        <dbReference type="EMBL" id="EMD58543.1"/>
    </source>
</evidence>
<sequence>KFGLLFSIGGGVPTQTDNGPVYFGDIVVSKLERDNSIAIQYDHDKTLESHFCRTGYLVQPPKVLLNAAQGLSIEQIITEDDLVPPHFQRINTRIPMLRKYRYPGPDRDNQYRSDYPHRVRGSPCHICVCDPLQRTMIAAHGLYVVHHRTIATSEKVIKDSWLRDKLYKSHGALCFKIEAAGVMNDFPFLIIRGISDYADSHENDGWQGYVSASAATYARQL</sequence>
<feature type="non-terminal residue" evidence="1">
    <location>
        <position position="221"/>
    </location>
</feature>
<dbReference type="HOGENOM" id="CLU_000288_34_22_1"/>
<evidence type="ECO:0008006" key="3">
    <source>
        <dbReference type="Google" id="ProtNLM"/>
    </source>
</evidence>
<dbReference type="OrthoDB" id="1577640at2759"/>
<dbReference type="PANTHER" id="PTHR46082:SF11">
    <property type="entry name" value="AAA+ ATPASE DOMAIN-CONTAINING PROTEIN-RELATED"/>
    <property type="match status" value="1"/>
</dbReference>
<dbReference type="SUPFAM" id="SSF53167">
    <property type="entry name" value="Purine and uridine phosphorylases"/>
    <property type="match status" value="1"/>
</dbReference>
<dbReference type="RefSeq" id="XP_007705617.1">
    <property type="nucleotide sequence ID" value="XM_007707427.1"/>
</dbReference>
<evidence type="ECO:0000313" key="2">
    <source>
        <dbReference type="Proteomes" id="UP000016934"/>
    </source>
</evidence>
<dbReference type="PANTHER" id="PTHR46082">
    <property type="entry name" value="ATP/GTP-BINDING PROTEIN-RELATED"/>
    <property type="match status" value="1"/>
</dbReference>
<dbReference type="AlphaFoldDB" id="M2RTN0"/>
<feature type="non-terminal residue" evidence="1">
    <location>
        <position position="1"/>
    </location>
</feature>